<dbReference type="RefSeq" id="WP_183780269.1">
    <property type="nucleotide sequence ID" value="NZ_JACIBS010000001.1"/>
</dbReference>
<protein>
    <submittedName>
        <fullName evidence="1">Putative hydrolase of the HAD superfamily</fullName>
    </submittedName>
</protein>
<evidence type="ECO:0000313" key="2">
    <source>
        <dbReference type="Proteomes" id="UP000564573"/>
    </source>
</evidence>
<evidence type="ECO:0000313" key="1">
    <source>
        <dbReference type="EMBL" id="MBB3662422.1"/>
    </source>
</evidence>
<name>A0A839XEN6_9PSEU</name>
<sequence>MANPSLPARRAVLFDFGGVLTTGVLAAFAEFGRELGDSRLPLRVVASDEQGKNLLKAHEEGRIDQAVFERGLADRFAAHGAEVPASGLLRRMQAGLRPDSATIDLVRRLRSQGWPVGLLSNSLGDDCYAGFDLPEMFDAVTISAEIGVRKPSREAYRIACRRLGVRPEETVMVDDLEQNIAAAGRLGMAGVVHTDAVTTEAELTALLGH</sequence>
<keyword evidence="2" id="KW-1185">Reference proteome</keyword>
<proteinExistence type="predicted"/>
<dbReference type="PRINTS" id="PR00413">
    <property type="entry name" value="HADHALOGNASE"/>
</dbReference>
<dbReference type="SFLD" id="SFLDG01129">
    <property type="entry name" value="C1.5:_HAD__Beta-PGM__Phosphata"/>
    <property type="match status" value="1"/>
</dbReference>
<dbReference type="Pfam" id="PF00702">
    <property type="entry name" value="Hydrolase"/>
    <property type="match status" value="1"/>
</dbReference>
<dbReference type="EMBL" id="JACIBS010000001">
    <property type="protein sequence ID" value="MBB3662422.1"/>
    <property type="molecule type" value="Genomic_DNA"/>
</dbReference>
<dbReference type="InterPro" id="IPR023214">
    <property type="entry name" value="HAD_sf"/>
</dbReference>
<dbReference type="NCBIfam" id="TIGR01509">
    <property type="entry name" value="HAD-SF-IA-v3"/>
    <property type="match status" value="1"/>
</dbReference>
<dbReference type="SFLD" id="SFLDS00003">
    <property type="entry name" value="Haloacid_Dehalogenase"/>
    <property type="match status" value="1"/>
</dbReference>
<dbReference type="InterPro" id="IPR052898">
    <property type="entry name" value="ACAD10-like"/>
</dbReference>
<gene>
    <name evidence="1" type="ORF">FB384_001326</name>
</gene>
<comment type="caution">
    <text evidence="1">The sequence shown here is derived from an EMBL/GenBank/DDBJ whole genome shotgun (WGS) entry which is preliminary data.</text>
</comment>
<dbReference type="CDD" id="cd02603">
    <property type="entry name" value="HAD_sEH-N_like"/>
    <property type="match status" value="1"/>
</dbReference>
<organism evidence="1 2">
    <name type="scientific">Prauserella sediminis</name>
    <dbReference type="NCBI Taxonomy" id="577680"/>
    <lineage>
        <taxon>Bacteria</taxon>
        <taxon>Bacillati</taxon>
        <taxon>Actinomycetota</taxon>
        <taxon>Actinomycetes</taxon>
        <taxon>Pseudonocardiales</taxon>
        <taxon>Pseudonocardiaceae</taxon>
        <taxon>Prauserella</taxon>
        <taxon>Prauserella salsuginis group</taxon>
    </lineage>
</organism>
<dbReference type="NCBIfam" id="TIGR01549">
    <property type="entry name" value="HAD-SF-IA-v1"/>
    <property type="match status" value="1"/>
</dbReference>
<keyword evidence="1" id="KW-0378">Hydrolase</keyword>
<dbReference type="SUPFAM" id="SSF56784">
    <property type="entry name" value="HAD-like"/>
    <property type="match status" value="1"/>
</dbReference>
<dbReference type="AlphaFoldDB" id="A0A839XEN6"/>
<dbReference type="PANTHER" id="PTHR47829:SF1">
    <property type="entry name" value="HAD FAMILY PHOSPHATASE"/>
    <property type="match status" value="1"/>
</dbReference>
<dbReference type="InterPro" id="IPR036412">
    <property type="entry name" value="HAD-like_sf"/>
</dbReference>
<dbReference type="InterPro" id="IPR006439">
    <property type="entry name" value="HAD-SF_hydro_IA"/>
</dbReference>
<reference evidence="1 2" key="1">
    <citation type="submission" date="2020-08" db="EMBL/GenBank/DDBJ databases">
        <title>Sequencing the genomes of 1000 actinobacteria strains.</title>
        <authorList>
            <person name="Klenk H.-P."/>
        </authorList>
    </citation>
    <scope>NUCLEOTIDE SEQUENCE [LARGE SCALE GENOMIC DNA]</scope>
    <source>
        <strain evidence="1 2">DSM 45267</strain>
    </source>
</reference>
<dbReference type="PANTHER" id="PTHR47829">
    <property type="entry name" value="HYDROLASE, PUTATIVE (AFU_ORTHOLOGUE AFUA_1G12880)-RELATED"/>
    <property type="match status" value="1"/>
</dbReference>
<dbReference type="Gene3D" id="3.40.50.1000">
    <property type="entry name" value="HAD superfamily/HAD-like"/>
    <property type="match status" value="1"/>
</dbReference>
<dbReference type="Proteomes" id="UP000564573">
    <property type="component" value="Unassembled WGS sequence"/>
</dbReference>
<dbReference type="GO" id="GO:0016787">
    <property type="term" value="F:hydrolase activity"/>
    <property type="evidence" value="ECO:0007669"/>
    <property type="project" value="UniProtKB-KW"/>
</dbReference>
<accession>A0A839XEN6</accession>